<feature type="non-terminal residue" evidence="2">
    <location>
        <position position="108"/>
    </location>
</feature>
<reference evidence="2" key="1">
    <citation type="journal article" date="2015" name="Nature">
        <title>Complex archaea that bridge the gap between prokaryotes and eukaryotes.</title>
        <authorList>
            <person name="Spang A."/>
            <person name="Saw J.H."/>
            <person name="Jorgensen S.L."/>
            <person name="Zaremba-Niedzwiedzka K."/>
            <person name="Martijn J."/>
            <person name="Lind A.E."/>
            <person name="van Eijk R."/>
            <person name="Schleper C."/>
            <person name="Guy L."/>
            <person name="Ettema T.J."/>
        </authorList>
    </citation>
    <scope>NUCLEOTIDE SEQUENCE</scope>
</reference>
<keyword evidence="1" id="KW-0812">Transmembrane</keyword>
<sequence length="108" mass="12432">MENIPNVLIINGLIGFLFYMMYKINRYAFAFNTILLMGFIFYVSLQDPLIVVMLELGCPLLLINTGMYVFLHTTNRPKSAERKYRVQFASNRGNFKLENIKRGASVIG</sequence>
<protein>
    <submittedName>
        <fullName evidence="2">Uncharacterized protein</fullName>
    </submittedName>
</protein>
<feature type="transmembrane region" description="Helical" evidence="1">
    <location>
        <begin position="50"/>
        <end position="71"/>
    </location>
</feature>
<organism evidence="2">
    <name type="scientific">marine sediment metagenome</name>
    <dbReference type="NCBI Taxonomy" id="412755"/>
    <lineage>
        <taxon>unclassified sequences</taxon>
        <taxon>metagenomes</taxon>
        <taxon>ecological metagenomes</taxon>
    </lineage>
</organism>
<proteinExistence type="predicted"/>
<evidence type="ECO:0000313" key="2">
    <source>
        <dbReference type="EMBL" id="KKL55681.1"/>
    </source>
</evidence>
<comment type="caution">
    <text evidence="2">The sequence shown here is derived from an EMBL/GenBank/DDBJ whole genome shotgun (WGS) entry which is preliminary data.</text>
</comment>
<dbReference type="AlphaFoldDB" id="A0A0F9DPF3"/>
<keyword evidence="1" id="KW-1133">Transmembrane helix</keyword>
<keyword evidence="1" id="KW-0472">Membrane</keyword>
<dbReference type="EMBL" id="LAZR01030754">
    <property type="protein sequence ID" value="KKL55681.1"/>
    <property type="molecule type" value="Genomic_DNA"/>
</dbReference>
<feature type="transmembrane region" description="Helical" evidence="1">
    <location>
        <begin position="6"/>
        <end position="22"/>
    </location>
</feature>
<evidence type="ECO:0000256" key="1">
    <source>
        <dbReference type="SAM" id="Phobius"/>
    </source>
</evidence>
<gene>
    <name evidence="2" type="ORF">LCGC14_2253000</name>
</gene>
<name>A0A0F9DPF3_9ZZZZ</name>
<accession>A0A0F9DPF3</accession>
<feature type="transmembrane region" description="Helical" evidence="1">
    <location>
        <begin position="27"/>
        <end position="44"/>
    </location>
</feature>